<dbReference type="EMBL" id="KB908481">
    <property type="protein sequence ID" value="EOA91941.1"/>
    <property type="molecule type" value="Genomic_DNA"/>
</dbReference>
<gene>
    <name evidence="1" type="ORF">SETTUDRAFT_114043</name>
</gene>
<dbReference type="GeneID" id="19395618"/>
<dbReference type="Gene3D" id="3.40.50.150">
    <property type="entry name" value="Vaccinia Virus protein VP39"/>
    <property type="match status" value="1"/>
</dbReference>
<dbReference type="STRING" id="671987.R0J5B9"/>
<organism evidence="1 2">
    <name type="scientific">Exserohilum turcicum (strain 28A)</name>
    <name type="common">Northern leaf blight fungus</name>
    <name type="synonym">Setosphaeria turcica</name>
    <dbReference type="NCBI Taxonomy" id="671987"/>
    <lineage>
        <taxon>Eukaryota</taxon>
        <taxon>Fungi</taxon>
        <taxon>Dikarya</taxon>
        <taxon>Ascomycota</taxon>
        <taxon>Pezizomycotina</taxon>
        <taxon>Dothideomycetes</taxon>
        <taxon>Pleosporomycetidae</taxon>
        <taxon>Pleosporales</taxon>
        <taxon>Pleosporineae</taxon>
        <taxon>Pleosporaceae</taxon>
        <taxon>Exserohilum</taxon>
    </lineage>
</organism>
<feature type="non-terminal residue" evidence="1">
    <location>
        <position position="297"/>
    </location>
</feature>
<dbReference type="AlphaFoldDB" id="R0J5B9"/>
<protein>
    <submittedName>
        <fullName evidence="1">Uncharacterized protein</fullName>
    </submittedName>
</protein>
<reference evidence="1 2" key="2">
    <citation type="journal article" date="2013" name="PLoS Genet.">
        <title>Comparative genome structure, secondary metabolite, and effector coding capacity across Cochliobolus pathogens.</title>
        <authorList>
            <person name="Condon B.J."/>
            <person name="Leng Y."/>
            <person name="Wu D."/>
            <person name="Bushley K.E."/>
            <person name="Ohm R.A."/>
            <person name="Otillar R."/>
            <person name="Martin J."/>
            <person name="Schackwitz W."/>
            <person name="Grimwood J."/>
            <person name="MohdZainudin N."/>
            <person name="Xue C."/>
            <person name="Wang R."/>
            <person name="Manning V.A."/>
            <person name="Dhillon B."/>
            <person name="Tu Z.J."/>
            <person name="Steffenson B.J."/>
            <person name="Salamov A."/>
            <person name="Sun H."/>
            <person name="Lowry S."/>
            <person name="LaButti K."/>
            <person name="Han J."/>
            <person name="Copeland A."/>
            <person name="Lindquist E."/>
            <person name="Barry K."/>
            <person name="Schmutz J."/>
            <person name="Baker S.E."/>
            <person name="Ciuffetti L.M."/>
            <person name="Grigoriev I.V."/>
            <person name="Zhong S."/>
            <person name="Turgeon B.G."/>
        </authorList>
    </citation>
    <scope>NUCLEOTIDE SEQUENCE [LARGE SCALE GENOMIC DNA]</scope>
    <source>
        <strain evidence="2">28A</strain>
    </source>
</reference>
<accession>R0J5B9</accession>
<dbReference type="OrthoDB" id="61390at2759"/>
<evidence type="ECO:0000313" key="1">
    <source>
        <dbReference type="EMBL" id="EOA91941.1"/>
    </source>
</evidence>
<dbReference type="InterPro" id="IPR029063">
    <property type="entry name" value="SAM-dependent_MTases_sf"/>
</dbReference>
<proteinExistence type="predicted"/>
<sequence>MWMNMGYWRDAGAKPRLSEACRRLLEAVLREAGLVQHSDTRKAPRPTRCLVDVGIGCGDQSICLMSDRPVRPSDTEWWHPSTSAVEFDYYVGITNDAVQARYAGERIDELKRTMQTLHESHDSSIAVACADAAAPASWDDQLRTQIHTARSKSDECWVLALDTAYHFSPSRWPLIHHVHTQLGASFMAFDLCLSPSATLAQKTLLRLLTTLMGAPWANFVTPDEYRQKLVDIGYPEELISVKDISQHVFTPLAEFLEQQDQRLKMLGLGIGSFSVARTMFKWWGSSGLVRGVIIVAK</sequence>
<name>R0J5B9_EXST2</name>
<reference evidence="1 2" key="1">
    <citation type="journal article" date="2012" name="PLoS Pathog.">
        <title>Diverse lifestyles and strategies of plant pathogenesis encoded in the genomes of eighteen Dothideomycetes fungi.</title>
        <authorList>
            <person name="Ohm R.A."/>
            <person name="Feau N."/>
            <person name="Henrissat B."/>
            <person name="Schoch C.L."/>
            <person name="Horwitz B.A."/>
            <person name="Barry K.W."/>
            <person name="Condon B.J."/>
            <person name="Copeland A.C."/>
            <person name="Dhillon B."/>
            <person name="Glaser F."/>
            <person name="Hesse C.N."/>
            <person name="Kosti I."/>
            <person name="LaButti K."/>
            <person name="Lindquist E.A."/>
            <person name="Lucas S."/>
            <person name="Salamov A.A."/>
            <person name="Bradshaw R.E."/>
            <person name="Ciuffetti L."/>
            <person name="Hamelin R.C."/>
            <person name="Kema G.H.J."/>
            <person name="Lawrence C."/>
            <person name="Scott J.A."/>
            <person name="Spatafora J.W."/>
            <person name="Turgeon B.G."/>
            <person name="de Wit P.J.G.M."/>
            <person name="Zhong S."/>
            <person name="Goodwin S.B."/>
            <person name="Grigoriev I.V."/>
        </authorList>
    </citation>
    <scope>NUCLEOTIDE SEQUENCE [LARGE SCALE GENOMIC DNA]</scope>
    <source>
        <strain evidence="2">28A</strain>
    </source>
</reference>
<keyword evidence="2" id="KW-1185">Reference proteome</keyword>
<dbReference type="RefSeq" id="XP_008020944.1">
    <property type="nucleotide sequence ID" value="XM_008022753.1"/>
</dbReference>
<dbReference type="Proteomes" id="UP000016935">
    <property type="component" value="Unassembled WGS sequence"/>
</dbReference>
<dbReference type="HOGENOM" id="CLU_039068_3_0_1"/>
<evidence type="ECO:0000313" key="2">
    <source>
        <dbReference type="Proteomes" id="UP000016935"/>
    </source>
</evidence>
<dbReference type="eggNOG" id="ENOG502S5S2">
    <property type="taxonomic scope" value="Eukaryota"/>
</dbReference>